<dbReference type="InterPro" id="IPR009056">
    <property type="entry name" value="Cyt_c-like_dom"/>
</dbReference>
<evidence type="ECO:0000256" key="11">
    <source>
        <dbReference type="ARBA" id="ARBA00022967"/>
    </source>
</evidence>
<evidence type="ECO:0000259" key="22">
    <source>
        <dbReference type="PROSITE" id="PS50855"/>
    </source>
</evidence>
<evidence type="ECO:0000256" key="2">
    <source>
        <dbReference type="ARBA" id="ARBA00004651"/>
    </source>
</evidence>
<evidence type="ECO:0000256" key="12">
    <source>
        <dbReference type="ARBA" id="ARBA00022982"/>
    </source>
</evidence>
<keyword evidence="12 19" id="KW-0249">Electron transport</keyword>
<keyword evidence="13 21" id="KW-1133">Transmembrane helix</keyword>
<dbReference type="PANTHER" id="PTHR10422">
    <property type="entry name" value="CYTOCHROME C OXIDASE SUBUNIT 1"/>
    <property type="match status" value="1"/>
</dbReference>
<comment type="cofactor">
    <cofactor evidence="18">
        <name>heme</name>
        <dbReference type="ChEBI" id="CHEBI:30413"/>
    </cofactor>
    <text evidence="18">Binds 2 heme groups per subunit, denoted as high- and low-spin.</text>
</comment>
<keyword evidence="16 21" id="KW-0472">Membrane</keyword>
<evidence type="ECO:0000256" key="21">
    <source>
        <dbReference type="SAM" id="Phobius"/>
    </source>
</evidence>
<sequence length="767" mass="87122">MSAETTLENTAQQSNLEKFIYDDQIARMFALATLVWGVVAFLVGIIIATELAFPSVNLGLDLITFGRLRPLHTNAAIFAFAGNAIFTAVYYSTQRLCRARMWSDLLSRLHFWGWQLIILSAALTLPLGITQSKEYAELEWPIDIAIAVVWVGFFGVNFFMTLARRRERHMYVALWFYIATIVTVALLHVFNNLVVPIGLFKSYSVYAGVQDAFMQWWYGHNAVAFFLTTPFLGLMYYFLPKAANRPIFSYKLSILHFWSLVFIYIWAGPHHLHYTALPQWASTLGMLFSIMLWMPSWGGMINGLLTLRGAWQKVTSDPVLKFFVVGITFYGMSTFEGPVLSIKSVNALSHYTDWTIAHVHAGALGWNGFMTFGMLYWLLPRLFQTELYSTRLANLHFWLGTVGILLYIFPIYVAGLTQGLMWRAITDTGQLAYPNFVETVRVLIPLYFIRAVGGVVYLSGALLLGYNFLQTWKTRPAKYEEVEHFAAPLEKQYEDDPAPESRLTGVLEVAKKLDVFEQLAWHRRWERLPRLMTIWVIIAVVAASLFEIIPTFLIRSNVPTIATVTPYTPLELAGRDIYVAEGCYNCHSQMIRPMLAETKRYGEYSKPGEFVYDHPFQWGSRRIGPDLAREGGKQSNLWHVRHFRNPELMTQGSIMPPYPWLETRKLNFKTIPDRVWAASYLGAPYDEAALTDSIALAKKQAKAIADDIHRQDGPAGLEDKQVVALIAYLQRLGTDLFKTPKAEKPSAEPNSAKTGNKTAHAEAAETR</sequence>
<dbReference type="CDD" id="cd01661">
    <property type="entry name" value="cbb3_Oxidase_I"/>
    <property type="match status" value="1"/>
</dbReference>
<dbReference type="InterPro" id="IPR036909">
    <property type="entry name" value="Cyt_c-like_dom_sf"/>
</dbReference>
<dbReference type="SUPFAM" id="SSF46626">
    <property type="entry name" value="Cytochrome c"/>
    <property type="match status" value="1"/>
</dbReference>
<feature type="transmembrane region" description="Helical" evidence="21">
    <location>
        <begin position="287"/>
        <end position="307"/>
    </location>
</feature>
<feature type="transmembrane region" description="Helical" evidence="21">
    <location>
        <begin position="447"/>
        <end position="469"/>
    </location>
</feature>
<feature type="binding site" description="axial binding residue" evidence="18">
    <location>
        <position position="72"/>
    </location>
    <ligand>
        <name>heme b</name>
        <dbReference type="ChEBI" id="CHEBI:60344"/>
        <label>1; low-spin</label>
    </ligand>
    <ligandPart>
        <name>Fe</name>
        <dbReference type="ChEBI" id="CHEBI:18248"/>
    </ligandPart>
</feature>
<dbReference type="InterPro" id="IPR023616">
    <property type="entry name" value="Cyt_c_oxase-like_su1_dom"/>
</dbReference>
<dbReference type="Proteomes" id="UP000315647">
    <property type="component" value="Chromosome"/>
</dbReference>
<dbReference type="GO" id="GO:0022904">
    <property type="term" value="P:respiratory electron transport chain"/>
    <property type="evidence" value="ECO:0007669"/>
    <property type="project" value="TreeGrafter"/>
</dbReference>
<evidence type="ECO:0000256" key="1">
    <source>
        <dbReference type="ARBA" id="ARBA00001970"/>
    </source>
</evidence>
<feature type="transmembrane region" description="Helical" evidence="21">
    <location>
        <begin position="73"/>
        <end position="91"/>
    </location>
</feature>
<dbReference type="GO" id="GO:0015990">
    <property type="term" value="P:electron transport coupled proton transport"/>
    <property type="evidence" value="ECO:0007669"/>
    <property type="project" value="TreeGrafter"/>
</dbReference>
<dbReference type="Pfam" id="PF02433">
    <property type="entry name" value="FixO"/>
    <property type="match status" value="1"/>
</dbReference>
<evidence type="ECO:0000256" key="16">
    <source>
        <dbReference type="ARBA" id="ARBA00023136"/>
    </source>
</evidence>
<comment type="similarity">
    <text evidence="19">Belongs to the heme-copper respiratory oxidase family.</text>
</comment>
<evidence type="ECO:0000256" key="9">
    <source>
        <dbReference type="ARBA" id="ARBA00022692"/>
    </source>
</evidence>
<dbReference type="PROSITE" id="PS50855">
    <property type="entry name" value="COX1"/>
    <property type="match status" value="1"/>
</dbReference>
<feature type="transmembrane region" description="Helical" evidence="21">
    <location>
        <begin position="28"/>
        <end position="53"/>
    </location>
</feature>
<dbReference type="NCBIfam" id="TIGR00780">
    <property type="entry name" value="ccoN"/>
    <property type="match status" value="1"/>
</dbReference>
<comment type="cofactor">
    <cofactor evidence="1">
        <name>heme b</name>
        <dbReference type="ChEBI" id="CHEBI:60344"/>
    </cofactor>
</comment>
<dbReference type="SUPFAM" id="SSF81442">
    <property type="entry name" value="Cytochrome c oxidase subunit I-like"/>
    <property type="match status" value="1"/>
</dbReference>
<dbReference type="EMBL" id="CP037421">
    <property type="protein sequence ID" value="QDT26598.1"/>
    <property type="molecule type" value="Genomic_DNA"/>
</dbReference>
<name>A0A517Q4P6_9PLAN</name>
<comment type="catalytic activity">
    <reaction evidence="17">
        <text>4 Fe(II)-[cytochrome c] + O2 + 8 H(+)(in) = 4 Fe(III)-[cytochrome c] + 2 H2O + 4 H(+)(out)</text>
        <dbReference type="Rhea" id="RHEA:11436"/>
        <dbReference type="Rhea" id="RHEA-COMP:10350"/>
        <dbReference type="Rhea" id="RHEA-COMP:14399"/>
        <dbReference type="ChEBI" id="CHEBI:15377"/>
        <dbReference type="ChEBI" id="CHEBI:15378"/>
        <dbReference type="ChEBI" id="CHEBI:15379"/>
        <dbReference type="ChEBI" id="CHEBI:29033"/>
        <dbReference type="ChEBI" id="CHEBI:29034"/>
        <dbReference type="EC" id="7.1.1.9"/>
    </reaction>
</comment>
<evidence type="ECO:0000256" key="19">
    <source>
        <dbReference type="RuleBase" id="RU000370"/>
    </source>
</evidence>
<dbReference type="GO" id="GO:0005886">
    <property type="term" value="C:plasma membrane"/>
    <property type="evidence" value="ECO:0007669"/>
    <property type="project" value="UniProtKB-SubCell"/>
</dbReference>
<dbReference type="PROSITE" id="PS51007">
    <property type="entry name" value="CYTC"/>
    <property type="match status" value="1"/>
</dbReference>
<comment type="subcellular location">
    <subcellularLocation>
        <location evidence="2">Cell membrane</location>
        <topology evidence="2">Multi-pass membrane protein</topology>
    </subcellularLocation>
</comment>
<evidence type="ECO:0000256" key="8">
    <source>
        <dbReference type="ARBA" id="ARBA00022660"/>
    </source>
</evidence>
<dbReference type="GO" id="GO:0046872">
    <property type="term" value="F:metal ion binding"/>
    <property type="evidence" value="ECO:0007669"/>
    <property type="project" value="UniProtKB-KW"/>
</dbReference>
<dbReference type="PROSITE" id="PS00077">
    <property type="entry name" value="COX1_CUB"/>
    <property type="match status" value="1"/>
</dbReference>
<comment type="pathway">
    <text evidence="3">Energy metabolism; oxidative phosphorylation.</text>
</comment>
<keyword evidence="11" id="KW-1278">Translocase</keyword>
<feature type="binding site" evidence="18">
    <location>
        <position position="270"/>
    </location>
    <ligand>
        <name>Cu cation</name>
        <dbReference type="ChEBI" id="CHEBI:23378"/>
        <label>B</label>
    </ligand>
</feature>
<proteinExistence type="inferred from homology"/>
<organism evidence="24 25">
    <name type="scientific">Gimesia panareensis</name>
    <dbReference type="NCBI Taxonomy" id="2527978"/>
    <lineage>
        <taxon>Bacteria</taxon>
        <taxon>Pseudomonadati</taxon>
        <taxon>Planctomycetota</taxon>
        <taxon>Planctomycetia</taxon>
        <taxon>Planctomycetales</taxon>
        <taxon>Planctomycetaceae</taxon>
        <taxon>Gimesia</taxon>
    </lineage>
</organism>
<feature type="transmembrane region" description="Helical" evidence="21">
    <location>
        <begin position="319"/>
        <end position="335"/>
    </location>
</feature>
<evidence type="ECO:0000256" key="20">
    <source>
        <dbReference type="SAM" id="MobiDB-lite"/>
    </source>
</evidence>
<feature type="transmembrane region" description="Helical" evidence="21">
    <location>
        <begin position="531"/>
        <end position="553"/>
    </location>
</feature>
<keyword evidence="7 18" id="KW-0349">Heme</keyword>
<keyword evidence="6" id="KW-1003">Cell membrane</keyword>
<dbReference type="InterPro" id="IPR000883">
    <property type="entry name" value="Cyt_C_Oxase_1"/>
</dbReference>
<feature type="binding site" evidence="18">
    <location>
        <position position="271"/>
    </location>
    <ligand>
        <name>Cu cation</name>
        <dbReference type="ChEBI" id="CHEBI:23378"/>
        <label>B</label>
    </ligand>
</feature>
<dbReference type="NCBIfam" id="NF011055">
    <property type="entry name" value="PRK14487.1"/>
    <property type="match status" value="1"/>
</dbReference>
<dbReference type="RefSeq" id="WP_232093277.1">
    <property type="nucleotide sequence ID" value="NZ_CP037421.1"/>
</dbReference>
<evidence type="ECO:0000256" key="13">
    <source>
        <dbReference type="ARBA" id="ARBA00022989"/>
    </source>
</evidence>
<dbReference type="InterPro" id="IPR003468">
    <property type="entry name" value="Cyt_c_oxidase_monohaem-su/FixO"/>
</dbReference>
<dbReference type="NCBIfam" id="TIGR00781">
    <property type="entry name" value="ccoO"/>
    <property type="match status" value="1"/>
</dbReference>
<gene>
    <name evidence="24" type="ORF">Enr10x_19020</name>
</gene>
<feature type="binding site" description="axial binding residue" evidence="18">
    <location>
        <position position="358"/>
    </location>
    <ligand>
        <name>heme b</name>
        <dbReference type="ChEBI" id="CHEBI:60344"/>
        <label>2; high-spin</label>
    </ligand>
    <ligandPart>
        <name>Fe</name>
        <dbReference type="ChEBI" id="CHEBI:18248"/>
    </ligandPart>
</feature>
<dbReference type="InterPro" id="IPR023615">
    <property type="entry name" value="Cyt_c_Oxase_su1_BS"/>
</dbReference>
<feature type="transmembrane region" description="Helical" evidence="21">
    <location>
        <begin position="111"/>
        <end position="129"/>
    </location>
</feature>
<keyword evidence="15" id="KW-0186">Copper</keyword>
<keyword evidence="5 19" id="KW-0813">Transport</keyword>
<reference evidence="24 25" key="1">
    <citation type="submission" date="2019-03" db="EMBL/GenBank/DDBJ databases">
        <title>Deep-cultivation of Planctomycetes and their phenomic and genomic characterization uncovers novel biology.</title>
        <authorList>
            <person name="Wiegand S."/>
            <person name="Jogler M."/>
            <person name="Boedeker C."/>
            <person name="Pinto D."/>
            <person name="Vollmers J."/>
            <person name="Rivas-Marin E."/>
            <person name="Kohn T."/>
            <person name="Peeters S.H."/>
            <person name="Heuer A."/>
            <person name="Rast P."/>
            <person name="Oberbeckmann S."/>
            <person name="Bunk B."/>
            <person name="Jeske O."/>
            <person name="Meyerdierks A."/>
            <person name="Storesund J.E."/>
            <person name="Kallscheuer N."/>
            <person name="Luecker S."/>
            <person name="Lage O.M."/>
            <person name="Pohl T."/>
            <person name="Merkel B.J."/>
            <person name="Hornburger P."/>
            <person name="Mueller R.-W."/>
            <person name="Bruemmer F."/>
            <person name="Labrenz M."/>
            <person name="Spormann A.M."/>
            <person name="Op den Camp H."/>
            <person name="Overmann J."/>
            <person name="Amann R."/>
            <person name="Jetten M.S.M."/>
            <person name="Mascher T."/>
            <person name="Medema M.H."/>
            <person name="Devos D.P."/>
            <person name="Kaster A.-K."/>
            <person name="Ovreas L."/>
            <person name="Rohde M."/>
            <person name="Galperin M.Y."/>
            <person name="Jogler C."/>
        </authorList>
    </citation>
    <scope>NUCLEOTIDE SEQUENCE [LARGE SCALE GENOMIC DNA]</scope>
    <source>
        <strain evidence="24 25">Enr10</strain>
    </source>
</reference>
<feature type="transmembrane region" description="Helical" evidence="21">
    <location>
        <begin position="355"/>
        <end position="379"/>
    </location>
</feature>
<feature type="transmembrane region" description="Helical" evidence="21">
    <location>
        <begin position="248"/>
        <end position="267"/>
    </location>
</feature>
<evidence type="ECO:0000256" key="3">
    <source>
        <dbReference type="ARBA" id="ARBA00004673"/>
    </source>
</evidence>
<evidence type="ECO:0000256" key="18">
    <source>
        <dbReference type="PIRSR" id="PIRSR604677-50"/>
    </source>
</evidence>
<feature type="transmembrane region" description="Helical" evidence="21">
    <location>
        <begin position="174"/>
        <end position="197"/>
    </location>
</feature>
<evidence type="ECO:0000313" key="25">
    <source>
        <dbReference type="Proteomes" id="UP000315647"/>
    </source>
</evidence>
<feature type="binding site" evidence="18">
    <location>
        <position position="220"/>
    </location>
    <ligand>
        <name>Cu cation</name>
        <dbReference type="ChEBI" id="CHEBI:23378"/>
        <label>B</label>
    </ligand>
</feature>
<feature type="domain" description="Cytochrome oxidase subunit I profile" evidence="22">
    <location>
        <begin position="15"/>
        <end position="502"/>
    </location>
</feature>
<feature type="domain" description="Cytochrome c" evidence="23">
    <location>
        <begin position="569"/>
        <end position="733"/>
    </location>
</feature>
<dbReference type="GO" id="GO:0004129">
    <property type="term" value="F:cytochrome-c oxidase activity"/>
    <property type="evidence" value="ECO:0007669"/>
    <property type="project" value="UniProtKB-EC"/>
</dbReference>
<accession>A0A517Q4P6</accession>
<evidence type="ECO:0000256" key="6">
    <source>
        <dbReference type="ARBA" id="ARBA00022475"/>
    </source>
</evidence>
<evidence type="ECO:0000256" key="5">
    <source>
        <dbReference type="ARBA" id="ARBA00022448"/>
    </source>
</evidence>
<dbReference type="GO" id="GO:0020037">
    <property type="term" value="F:heme binding"/>
    <property type="evidence" value="ECO:0007669"/>
    <property type="project" value="InterPro"/>
</dbReference>
<dbReference type="InterPro" id="IPR004677">
    <property type="entry name" value="Cyt_c_oxidase_cbb3_su1"/>
</dbReference>
<evidence type="ECO:0000256" key="15">
    <source>
        <dbReference type="ARBA" id="ARBA00023008"/>
    </source>
</evidence>
<evidence type="ECO:0000256" key="4">
    <source>
        <dbReference type="ARBA" id="ARBA00012949"/>
    </source>
</evidence>
<dbReference type="EC" id="7.1.1.9" evidence="4"/>
<dbReference type="AlphaFoldDB" id="A0A517Q4P6"/>
<feature type="binding site" description="axial binding residue" evidence="18">
    <location>
        <position position="360"/>
    </location>
    <ligand>
        <name>heme b</name>
        <dbReference type="ChEBI" id="CHEBI:60344"/>
        <label>1; low-spin</label>
    </ligand>
    <ligandPart>
        <name>Fe</name>
        <dbReference type="ChEBI" id="CHEBI:18248"/>
    </ligandPart>
</feature>
<feature type="compositionally biased region" description="Polar residues" evidence="20">
    <location>
        <begin position="748"/>
        <end position="757"/>
    </location>
</feature>
<comment type="cofactor">
    <cofactor evidence="18">
        <name>Cu(2+)</name>
        <dbReference type="ChEBI" id="CHEBI:29036"/>
    </cofactor>
    <text evidence="18">Binds 1 copper ion per subunit, denoted as copper B.</text>
</comment>
<dbReference type="Pfam" id="PF00115">
    <property type="entry name" value="COX1"/>
    <property type="match status" value="1"/>
</dbReference>
<dbReference type="InterPro" id="IPR036927">
    <property type="entry name" value="Cyt_c_oxase-like_su1_sf"/>
</dbReference>
<evidence type="ECO:0000256" key="10">
    <source>
        <dbReference type="ARBA" id="ARBA00022723"/>
    </source>
</evidence>
<evidence type="ECO:0000256" key="7">
    <source>
        <dbReference type="ARBA" id="ARBA00022617"/>
    </source>
</evidence>
<feature type="transmembrane region" description="Helical" evidence="21">
    <location>
        <begin position="217"/>
        <end position="239"/>
    </location>
</feature>
<keyword evidence="14 18" id="KW-0408">Iron</keyword>
<feature type="transmembrane region" description="Helical" evidence="21">
    <location>
        <begin position="141"/>
        <end position="162"/>
    </location>
</feature>
<evidence type="ECO:0000256" key="14">
    <source>
        <dbReference type="ARBA" id="ARBA00023004"/>
    </source>
</evidence>
<evidence type="ECO:0000256" key="17">
    <source>
        <dbReference type="ARBA" id="ARBA00047816"/>
    </source>
</evidence>
<evidence type="ECO:0000313" key="24">
    <source>
        <dbReference type="EMBL" id="QDT26598.1"/>
    </source>
</evidence>
<keyword evidence="8 19" id="KW-0679">Respiratory chain</keyword>
<keyword evidence="25" id="KW-1185">Reference proteome</keyword>
<dbReference type="Gene3D" id="1.10.760.10">
    <property type="entry name" value="Cytochrome c-like domain"/>
    <property type="match status" value="1"/>
</dbReference>
<dbReference type="Gene3D" id="1.20.210.10">
    <property type="entry name" value="Cytochrome c oxidase-like, subunit I domain"/>
    <property type="match status" value="1"/>
</dbReference>
<dbReference type="PANTHER" id="PTHR10422:SF29">
    <property type="entry name" value="CYTOCHROME C OXIDASE SUBUNIT 1 HOMOLOG, BACTEROID"/>
    <property type="match status" value="1"/>
</dbReference>
<dbReference type="GO" id="GO:0009060">
    <property type="term" value="P:aerobic respiration"/>
    <property type="evidence" value="ECO:0007669"/>
    <property type="project" value="InterPro"/>
</dbReference>
<keyword evidence="9 19" id="KW-0812">Transmembrane</keyword>
<evidence type="ECO:0000259" key="23">
    <source>
        <dbReference type="PROSITE" id="PS51007"/>
    </source>
</evidence>
<feature type="region of interest" description="Disordered" evidence="20">
    <location>
        <begin position="738"/>
        <end position="767"/>
    </location>
</feature>
<keyword evidence="10 18" id="KW-0479">Metal-binding</keyword>
<feature type="transmembrane region" description="Helical" evidence="21">
    <location>
        <begin position="391"/>
        <end position="413"/>
    </location>
</feature>
<dbReference type="NCBIfam" id="NF011053">
    <property type="entry name" value="PRK14485.1"/>
    <property type="match status" value="1"/>
</dbReference>
<protein>
    <recommendedName>
        <fullName evidence="4">cytochrome-c oxidase</fullName>
        <ecNumber evidence="4">7.1.1.9</ecNumber>
    </recommendedName>
</protein>